<protein>
    <recommendedName>
        <fullName evidence="3">CAAX prenyl protease 2/Lysostaphin resistance protein A-like domain-containing protein</fullName>
    </recommendedName>
</protein>
<dbReference type="RefSeq" id="WP_130780131.1">
    <property type="nucleotide sequence ID" value="NZ_BIMR01000029.1"/>
</dbReference>
<dbReference type="InterPro" id="IPR042150">
    <property type="entry name" value="MmRce1-like"/>
</dbReference>
<dbReference type="GO" id="GO:0080120">
    <property type="term" value="P:CAAX-box protein maturation"/>
    <property type="evidence" value="ECO:0007669"/>
    <property type="project" value="UniProtKB-ARBA"/>
</dbReference>
<evidence type="ECO:0000259" key="3">
    <source>
        <dbReference type="Pfam" id="PF02517"/>
    </source>
</evidence>
<feature type="transmembrane region" description="Helical" evidence="2">
    <location>
        <begin position="99"/>
        <end position="119"/>
    </location>
</feature>
<feature type="compositionally biased region" description="Low complexity" evidence="1">
    <location>
        <begin position="1"/>
        <end position="17"/>
    </location>
</feature>
<dbReference type="GO" id="GO:0004175">
    <property type="term" value="F:endopeptidase activity"/>
    <property type="evidence" value="ECO:0007669"/>
    <property type="project" value="UniProtKB-ARBA"/>
</dbReference>
<feature type="transmembrane region" description="Helical" evidence="2">
    <location>
        <begin position="59"/>
        <end position="78"/>
    </location>
</feature>
<comment type="caution">
    <text evidence="4">The sequence shown here is derived from an EMBL/GenBank/DDBJ whole genome shotgun (WGS) entry which is preliminary data.</text>
</comment>
<dbReference type="EMBL" id="BIMR01000029">
    <property type="protein sequence ID" value="GCE75529.1"/>
    <property type="molecule type" value="Genomic_DNA"/>
</dbReference>
<feature type="transmembrane region" description="Helical" evidence="2">
    <location>
        <begin position="131"/>
        <end position="151"/>
    </location>
</feature>
<feature type="transmembrane region" description="Helical" evidence="2">
    <location>
        <begin position="204"/>
        <end position="223"/>
    </location>
</feature>
<gene>
    <name evidence="4" type="ORF">CBZ_05850</name>
</gene>
<dbReference type="OrthoDB" id="3693644at2"/>
<sequence length="289" mass="30614">MSAPAAPAAPSSPGADAPGRRPARTPRPASWRGVTVYAVGVLVLAILGSIVLAGAQDKATSAGALLFVLSPFLMAVGLRTIGREGWADAGLRLGRERGWYLFAVLWMPAAFAVALLVGVLTGQVHGQDGGLSLFGTLVVGGMVARTLFALFEEWGWRGYLEPRLQALGVRGLRRHLAVGALWAVWHVPYIVAMGDEYTDVPLAAQIPLFFVAVLAMAVVTGVMRARTGSVWPAVVEHGVANAVAFALLDERVVVIDAPLVYAARPEGLVVLALLVVSAVVVWRRWGERD</sequence>
<keyword evidence="2" id="KW-0812">Transmembrane</keyword>
<feature type="transmembrane region" description="Helical" evidence="2">
    <location>
        <begin position="172"/>
        <end position="192"/>
    </location>
</feature>
<reference evidence="4 5" key="1">
    <citation type="submission" date="2019-01" db="EMBL/GenBank/DDBJ databases">
        <title>Draft genome sequence of Cellulomonas takizawaensis strain TKZ-21.</title>
        <authorList>
            <person name="Yamamura H."/>
            <person name="Hayashi T."/>
            <person name="Hamada M."/>
            <person name="Serisawa Y."/>
            <person name="Matsuyama K."/>
            <person name="Nakagawa Y."/>
            <person name="Otoguro M."/>
            <person name="Yanagida F."/>
            <person name="Hayakawa M."/>
        </authorList>
    </citation>
    <scope>NUCLEOTIDE SEQUENCE [LARGE SCALE GENOMIC DNA]</scope>
    <source>
        <strain evidence="4 5">NBRC12680</strain>
    </source>
</reference>
<dbReference type="PANTHER" id="PTHR35797:SF1">
    <property type="entry name" value="PROTEASE"/>
    <property type="match status" value="1"/>
</dbReference>
<dbReference type="PANTHER" id="PTHR35797">
    <property type="entry name" value="PROTEASE-RELATED"/>
    <property type="match status" value="1"/>
</dbReference>
<evidence type="ECO:0000313" key="4">
    <source>
        <dbReference type="EMBL" id="GCE75529.1"/>
    </source>
</evidence>
<feature type="domain" description="CAAX prenyl protease 2/Lysostaphin resistance protein A-like" evidence="3">
    <location>
        <begin position="143"/>
        <end position="243"/>
    </location>
</feature>
<proteinExistence type="predicted"/>
<dbReference type="InterPro" id="IPR003675">
    <property type="entry name" value="Rce1/LyrA-like_dom"/>
</dbReference>
<feature type="transmembrane region" description="Helical" evidence="2">
    <location>
        <begin position="268"/>
        <end position="285"/>
    </location>
</feature>
<name>A0A402DN30_9CELL</name>
<evidence type="ECO:0000256" key="1">
    <source>
        <dbReference type="SAM" id="MobiDB-lite"/>
    </source>
</evidence>
<evidence type="ECO:0000313" key="5">
    <source>
        <dbReference type="Proteomes" id="UP000289954"/>
    </source>
</evidence>
<organism evidence="4 5">
    <name type="scientific">Cellulomonas biazotea</name>
    <dbReference type="NCBI Taxonomy" id="1709"/>
    <lineage>
        <taxon>Bacteria</taxon>
        <taxon>Bacillati</taxon>
        <taxon>Actinomycetota</taxon>
        <taxon>Actinomycetes</taxon>
        <taxon>Micrococcales</taxon>
        <taxon>Cellulomonadaceae</taxon>
        <taxon>Cellulomonas</taxon>
    </lineage>
</organism>
<dbReference type="Proteomes" id="UP000289954">
    <property type="component" value="Unassembled WGS sequence"/>
</dbReference>
<keyword evidence="5" id="KW-1185">Reference proteome</keyword>
<accession>A0A402DN30</accession>
<keyword evidence="2" id="KW-1133">Transmembrane helix</keyword>
<feature type="region of interest" description="Disordered" evidence="1">
    <location>
        <begin position="1"/>
        <end position="27"/>
    </location>
</feature>
<evidence type="ECO:0000256" key="2">
    <source>
        <dbReference type="SAM" id="Phobius"/>
    </source>
</evidence>
<feature type="transmembrane region" description="Helical" evidence="2">
    <location>
        <begin position="34"/>
        <end position="53"/>
    </location>
</feature>
<feature type="transmembrane region" description="Helical" evidence="2">
    <location>
        <begin position="230"/>
        <end position="248"/>
    </location>
</feature>
<dbReference type="Pfam" id="PF02517">
    <property type="entry name" value="Rce1-like"/>
    <property type="match status" value="1"/>
</dbReference>
<dbReference type="AlphaFoldDB" id="A0A402DN30"/>
<keyword evidence="2" id="KW-0472">Membrane</keyword>